<proteinExistence type="predicted"/>
<gene>
    <name evidence="1" type="ORF">DUNSADRAFT_5319</name>
</gene>
<accession>A0ABQ7FUQ4</accession>
<dbReference type="Proteomes" id="UP000815325">
    <property type="component" value="Unassembled WGS sequence"/>
</dbReference>
<dbReference type="EMBL" id="MU071478">
    <property type="protein sequence ID" value="KAF5826028.1"/>
    <property type="molecule type" value="Genomic_DNA"/>
</dbReference>
<organism evidence="1 2">
    <name type="scientific">Dunaliella salina</name>
    <name type="common">Green alga</name>
    <name type="synonym">Protococcus salinus</name>
    <dbReference type="NCBI Taxonomy" id="3046"/>
    <lineage>
        <taxon>Eukaryota</taxon>
        <taxon>Viridiplantae</taxon>
        <taxon>Chlorophyta</taxon>
        <taxon>core chlorophytes</taxon>
        <taxon>Chlorophyceae</taxon>
        <taxon>CS clade</taxon>
        <taxon>Chlamydomonadales</taxon>
        <taxon>Dunaliellaceae</taxon>
        <taxon>Dunaliella</taxon>
    </lineage>
</organism>
<feature type="non-terminal residue" evidence="1">
    <location>
        <position position="1"/>
    </location>
</feature>
<evidence type="ECO:0000313" key="2">
    <source>
        <dbReference type="Proteomes" id="UP000815325"/>
    </source>
</evidence>
<name>A0ABQ7FUQ4_DUNSA</name>
<reference evidence="1" key="1">
    <citation type="submission" date="2017-08" db="EMBL/GenBank/DDBJ databases">
        <authorList>
            <person name="Polle J.E."/>
            <person name="Barry K."/>
            <person name="Cushman J."/>
            <person name="Schmutz J."/>
            <person name="Tran D."/>
            <person name="Hathwaick L.T."/>
            <person name="Yim W.C."/>
            <person name="Jenkins J."/>
            <person name="Mckie-Krisberg Z.M."/>
            <person name="Prochnik S."/>
            <person name="Lindquist E."/>
            <person name="Dockter R.B."/>
            <person name="Adam C."/>
            <person name="Molina H."/>
            <person name="Bunkerborg J."/>
            <person name="Jin E."/>
            <person name="Buchheim M."/>
            <person name="Magnuson J."/>
        </authorList>
    </citation>
    <scope>NUCLEOTIDE SEQUENCE</scope>
    <source>
        <strain evidence="1">CCAP 19/18</strain>
    </source>
</reference>
<feature type="non-terminal residue" evidence="1">
    <location>
        <position position="89"/>
    </location>
</feature>
<evidence type="ECO:0008006" key="3">
    <source>
        <dbReference type="Google" id="ProtNLM"/>
    </source>
</evidence>
<sequence>ERVLGNRGHELSCVFAETRRCIRKASKVGRAASRVRHFLRFSILCLSAAGEDSTSGVESQHQHLRNEHTTSELSSLRKLMQGIQQCCVC</sequence>
<protein>
    <recommendedName>
        <fullName evidence="3">Encoded protein</fullName>
    </recommendedName>
</protein>
<comment type="caution">
    <text evidence="1">The sequence shown here is derived from an EMBL/GenBank/DDBJ whole genome shotgun (WGS) entry which is preliminary data.</text>
</comment>
<evidence type="ECO:0000313" key="1">
    <source>
        <dbReference type="EMBL" id="KAF5826028.1"/>
    </source>
</evidence>
<keyword evidence="2" id="KW-1185">Reference proteome</keyword>